<sequence>MVRNKDRTSKAKQFRRSKPMSHTLLKALAEEALKGNKPSSTFKPESFIRVVAEINQTFGIECLSGHVENHLKTMKRSGLPFQLFEPKAHPNHEKYLTKKIEIYEEMAIVVGKTLQLDIFPNPFVDIQCDINTEEDSTPPDDDVEFEEAAKKKETSSTTIPSSQKRSHKERKCDLKENGFAEICKVPAPEKNAYGDKCSSSAR</sequence>
<reference evidence="3 4" key="1">
    <citation type="journal article" date="2020" name="Mol. Plant">
        <title>The Chromosome-Based Rubber Tree Genome Provides New Insights into Spurge Genome Evolution and Rubber Biosynthesis.</title>
        <authorList>
            <person name="Liu J."/>
            <person name="Shi C."/>
            <person name="Shi C.C."/>
            <person name="Li W."/>
            <person name="Zhang Q.J."/>
            <person name="Zhang Y."/>
            <person name="Li K."/>
            <person name="Lu H.F."/>
            <person name="Shi C."/>
            <person name="Zhu S.T."/>
            <person name="Xiao Z.Y."/>
            <person name="Nan H."/>
            <person name="Yue Y."/>
            <person name="Zhu X.G."/>
            <person name="Wu Y."/>
            <person name="Hong X.N."/>
            <person name="Fan G.Y."/>
            <person name="Tong Y."/>
            <person name="Zhang D."/>
            <person name="Mao C.L."/>
            <person name="Liu Y.L."/>
            <person name="Hao S.J."/>
            <person name="Liu W.Q."/>
            <person name="Lv M.Q."/>
            <person name="Zhang H.B."/>
            <person name="Liu Y."/>
            <person name="Hu-Tang G.R."/>
            <person name="Wang J.P."/>
            <person name="Wang J.H."/>
            <person name="Sun Y.H."/>
            <person name="Ni S.B."/>
            <person name="Chen W.B."/>
            <person name="Zhang X.C."/>
            <person name="Jiao Y.N."/>
            <person name="Eichler E.E."/>
            <person name="Li G.H."/>
            <person name="Liu X."/>
            <person name="Gao L.Z."/>
        </authorList>
    </citation>
    <scope>NUCLEOTIDE SEQUENCE [LARGE SCALE GENOMIC DNA]</scope>
    <source>
        <strain evidence="4">cv. GT1</strain>
        <tissue evidence="3">Leaf</tissue>
    </source>
</reference>
<organism evidence="3 4">
    <name type="scientific">Hevea brasiliensis</name>
    <name type="common">Para rubber tree</name>
    <name type="synonym">Siphonia brasiliensis</name>
    <dbReference type="NCBI Taxonomy" id="3981"/>
    <lineage>
        <taxon>Eukaryota</taxon>
        <taxon>Viridiplantae</taxon>
        <taxon>Streptophyta</taxon>
        <taxon>Embryophyta</taxon>
        <taxon>Tracheophyta</taxon>
        <taxon>Spermatophyta</taxon>
        <taxon>Magnoliopsida</taxon>
        <taxon>eudicotyledons</taxon>
        <taxon>Gunneridae</taxon>
        <taxon>Pentapetalae</taxon>
        <taxon>rosids</taxon>
        <taxon>fabids</taxon>
        <taxon>Malpighiales</taxon>
        <taxon>Euphorbiaceae</taxon>
        <taxon>Crotonoideae</taxon>
        <taxon>Micrandreae</taxon>
        <taxon>Hevea</taxon>
    </lineage>
</organism>
<proteinExistence type="predicted"/>
<feature type="region of interest" description="Disordered" evidence="1">
    <location>
        <begin position="132"/>
        <end position="171"/>
    </location>
</feature>
<dbReference type="PANTHER" id="PTHR46929">
    <property type="entry name" value="EXPRESSED PROTEIN"/>
    <property type="match status" value="1"/>
</dbReference>
<evidence type="ECO:0000313" key="4">
    <source>
        <dbReference type="Proteomes" id="UP000467840"/>
    </source>
</evidence>
<accession>A0A6A6K8C3</accession>
<dbReference type="Proteomes" id="UP000467840">
    <property type="component" value="Chromosome 12"/>
</dbReference>
<dbReference type="InterPro" id="IPR024752">
    <property type="entry name" value="Myb/SANT-like_dom"/>
</dbReference>
<evidence type="ECO:0000259" key="2">
    <source>
        <dbReference type="Pfam" id="PF12776"/>
    </source>
</evidence>
<gene>
    <name evidence="3" type="ORF">GH714_037779</name>
</gene>
<keyword evidence="4" id="KW-1185">Reference proteome</keyword>
<evidence type="ECO:0000256" key="1">
    <source>
        <dbReference type="SAM" id="MobiDB-lite"/>
    </source>
</evidence>
<dbReference type="Pfam" id="PF12776">
    <property type="entry name" value="Myb_DNA-bind_3"/>
    <property type="match status" value="1"/>
</dbReference>
<feature type="domain" description="Myb/SANT-like" evidence="2">
    <location>
        <begin position="18"/>
        <end position="76"/>
    </location>
</feature>
<name>A0A6A6K8C3_HEVBR</name>
<dbReference type="PANTHER" id="PTHR46929:SF23">
    <property type="entry name" value="L10-INTERACTING MYB DOMAIN-CONTAINING PROTEIN-LIKE"/>
    <property type="match status" value="1"/>
</dbReference>
<feature type="compositionally biased region" description="Acidic residues" evidence="1">
    <location>
        <begin position="132"/>
        <end position="146"/>
    </location>
</feature>
<dbReference type="AlphaFoldDB" id="A0A6A6K8C3"/>
<comment type="caution">
    <text evidence="3">The sequence shown here is derived from an EMBL/GenBank/DDBJ whole genome shotgun (WGS) entry which is preliminary data.</text>
</comment>
<protein>
    <recommendedName>
        <fullName evidence="2">Myb/SANT-like domain-containing protein</fullName>
    </recommendedName>
</protein>
<dbReference type="EMBL" id="JAAGAX010000018">
    <property type="protein sequence ID" value="KAF2285080.1"/>
    <property type="molecule type" value="Genomic_DNA"/>
</dbReference>
<evidence type="ECO:0000313" key="3">
    <source>
        <dbReference type="EMBL" id="KAF2285080.1"/>
    </source>
</evidence>